<feature type="domain" description="Anthranilate synthase component I N-terminal" evidence="1">
    <location>
        <begin position="28"/>
        <end position="70"/>
    </location>
</feature>
<dbReference type="Proteomes" id="UP000288892">
    <property type="component" value="Unassembled WGS sequence"/>
</dbReference>
<evidence type="ECO:0000313" key="2">
    <source>
        <dbReference type="EMBL" id="RWX49998.1"/>
    </source>
</evidence>
<dbReference type="InterPro" id="IPR005801">
    <property type="entry name" value="ADC_synthase"/>
</dbReference>
<accession>A0A444JA73</accession>
<dbReference type="Pfam" id="PF04715">
    <property type="entry name" value="Anth_synt_I_N"/>
    <property type="match status" value="1"/>
</dbReference>
<sequence>MYSPDLEAFSEMMEQAGLVPLHRTIVADLDTPLTIFAKVAEREKHAFLFESMEGGEKWGRYSFIGLDPLLS</sequence>
<comment type="caution">
    <text evidence="2">The sequence shown here is derived from an EMBL/GenBank/DDBJ whole genome shotgun (WGS) entry which is preliminary data.</text>
</comment>
<evidence type="ECO:0000259" key="1">
    <source>
        <dbReference type="Pfam" id="PF04715"/>
    </source>
</evidence>
<dbReference type="Gene3D" id="3.60.120.10">
    <property type="entry name" value="Anthranilate synthase"/>
    <property type="match status" value="1"/>
</dbReference>
<name>A0A444JA73_9BACT</name>
<dbReference type="EC" id="4.1.3.27" evidence="2"/>
<dbReference type="GO" id="GO:0004049">
    <property type="term" value="F:anthranilate synthase activity"/>
    <property type="evidence" value="ECO:0007669"/>
    <property type="project" value="UniProtKB-EC"/>
</dbReference>
<proteinExistence type="predicted"/>
<evidence type="ECO:0000313" key="3">
    <source>
        <dbReference type="Proteomes" id="UP000288892"/>
    </source>
</evidence>
<keyword evidence="3" id="KW-1185">Reference proteome</keyword>
<keyword evidence="2" id="KW-0456">Lyase</keyword>
<reference evidence="2 3" key="1">
    <citation type="submission" date="2017-01" db="EMBL/GenBank/DDBJ databases">
        <title>The cable genome- insights into the physiology and evolution of filamentous bacteria capable of sulfide oxidation via long distance electron transfer.</title>
        <authorList>
            <person name="Schreiber L."/>
            <person name="Bjerg J.T."/>
            <person name="Boggild A."/>
            <person name="Van De Vossenberg J."/>
            <person name="Meysman F."/>
            <person name="Nielsen L.P."/>
            <person name="Schramm A."/>
            <person name="Kjeldsen K.U."/>
        </authorList>
    </citation>
    <scope>NUCLEOTIDE SEQUENCE [LARGE SCALE GENOMIC DNA]</scope>
    <source>
        <strain evidence="2">A5</strain>
    </source>
</reference>
<protein>
    <submittedName>
        <fullName evidence="2">Anthranilate synthase component I, N terminal region</fullName>
        <ecNumber evidence="2">4.1.3.27</ecNumber>
    </submittedName>
</protein>
<dbReference type="EMBL" id="MTKS01000412">
    <property type="protein sequence ID" value="RWX49998.1"/>
    <property type="molecule type" value="Genomic_DNA"/>
</dbReference>
<gene>
    <name evidence="2" type="ORF">VU01_14121</name>
</gene>
<dbReference type="AlphaFoldDB" id="A0A444JA73"/>
<dbReference type="SUPFAM" id="SSF56322">
    <property type="entry name" value="ADC synthase"/>
    <property type="match status" value="1"/>
</dbReference>
<organism evidence="2 3">
    <name type="scientific">Candidatus Electrothrix marina</name>
    <dbReference type="NCBI Taxonomy" id="1859130"/>
    <lineage>
        <taxon>Bacteria</taxon>
        <taxon>Pseudomonadati</taxon>
        <taxon>Thermodesulfobacteriota</taxon>
        <taxon>Desulfobulbia</taxon>
        <taxon>Desulfobulbales</taxon>
        <taxon>Desulfobulbaceae</taxon>
        <taxon>Candidatus Electrothrix</taxon>
    </lineage>
</organism>
<dbReference type="InterPro" id="IPR006805">
    <property type="entry name" value="Anth_synth_I_N"/>
</dbReference>
<feature type="non-terminal residue" evidence="2">
    <location>
        <position position="71"/>
    </location>
</feature>